<feature type="compositionally biased region" description="Low complexity" evidence="1">
    <location>
        <begin position="91"/>
        <end position="111"/>
    </location>
</feature>
<proteinExistence type="predicted"/>
<feature type="compositionally biased region" description="Polar residues" evidence="1">
    <location>
        <begin position="112"/>
        <end position="140"/>
    </location>
</feature>
<evidence type="ECO:0000313" key="2">
    <source>
        <dbReference type="EMBL" id="PYF03270.1"/>
    </source>
</evidence>
<dbReference type="Proteomes" id="UP000247416">
    <property type="component" value="Unassembled WGS sequence"/>
</dbReference>
<keyword evidence="3" id="KW-1185">Reference proteome</keyword>
<dbReference type="RefSeq" id="WP_107932868.1">
    <property type="nucleotide sequence ID" value="NZ_PYWJ01000004.1"/>
</dbReference>
<organism evidence="2 3">
    <name type="scientific">Ureibacillus chungkukjangi</name>
    <dbReference type="NCBI Taxonomy" id="1202712"/>
    <lineage>
        <taxon>Bacteria</taxon>
        <taxon>Bacillati</taxon>
        <taxon>Bacillota</taxon>
        <taxon>Bacilli</taxon>
        <taxon>Bacillales</taxon>
        <taxon>Caryophanaceae</taxon>
        <taxon>Ureibacillus</taxon>
    </lineage>
</organism>
<dbReference type="EMBL" id="QJTJ01000032">
    <property type="protein sequence ID" value="PYF03270.1"/>
    <property type="molecule type" value="Genomic_DNA"/>
</dbReference>
<protein>
    <submittedName>
        <fullName evidence="2">Uncharacterized protein</fullName>
    </submittedName>
</protein>
<accession>A0A318THI4</accession>
<dbReference type="AlphaFoldDB" id="A0A318THI4"/>
<comment type="caution">
    <text evidence="2">The sequence shown here is derived from an EMBL/GenBank/DDBJ whole genome shotgun (WGS) entry which is preliminary data.</text>
</comment>
<reference evidence="2 3" key="1">
    <citation type="submission" date="2018-06" db="EMBL/GenBank/DDBJ databases">
        <title>Genomic Encyclopedia of Archaeal and Bacterial Type Strains, Phase II (KMG-II): from individual species to whole genera.</title>
        <authorList>
            <person name="Goeker M."/>
        </authorList>
    </citation>
    <scope>NUCLEOTIDE SEQUENCE [LARGE SCALE GENOMIC DNA]</scope>
    <source>
        <strain evidence="2 3">KACC 16626</strain>
    </source>
</reference>
<feature type="region of interest" description="Disordered" evidence="1">
    <location>
        <begin position="85"/>
        <end position="145"/>
    </location>
</feature>
<name>A0A318THI4_9BACL</name>
<evidence type="ECO:0000313" key="3">
    <source>
        <dbReference type="Proteomes" id="UP000247416"/>
    </source>
</evidence>
<dbReference type="OrthoDB" id="2452361at2"/>
<sequence length="257" mass="27990">MEKKRKRKIRKKKKKWLLYVSLVIVLLAVLGGGYALYEFKFKTYDIADEKVDELIEDNYVIELPDGKEITVDKDGNILEEVSGELVSNSDATSQNPNTSSSSNSGNAETATQNNGNSSNDQASTGTGSSTNPTAPATTEKPTVKSIKAKYTPSLEALEAQANSRINGLIENAKAEYSTKKANGESISIGYFYNKYMAAANGLEASTDATFNTIVGIIEKDLVSNGFDKSHAQSFRTEYEAMKQARRDNILSQVKGAL</sequence>
<gene>
    <name evidence="2" type="ORF">BJ095_13221</name>
</gene>
<evidence type="ECO:0000256" key="1">
    <source>
        <dbReference type="SAM" id="MobiDB-lite"/>
    </source>
</evidence>